<dbReference type="PANTHER" id="PTHR23517:SF15">
    <property type="entry name" value="PROTON-DEPENDENT OLIGOPEPTIDE FAMILY TRANSPORT PROTEIN"/>
    <property type="match status" value="1"/>
</dbReference>
<keyword evidence="5" id="KW-0653">Protein transport</keyword>
<reference evidence="11" key="1">
    <citation type="journal article" date="2019" name="Int. J. Syst. Evol. Microbiol.">
        <title>The Global Catalogue of Microorganisms (GCM) 10K type strain sequencing project: providing services to taxonomists for standard genome sequencing and annotation.</title>
        <authorList>
            <consortium name="The Broad Institute Genomics Platform"/>
            <consortium name="The Broad Institute Genome Sequencing Center for Infectious Disease"/>
            <person name="Wu L."/>
            <person name="Ma J."/>
        </authorList>
    </citation>
    <scope>NUCLEOTIDE SEQUENCE [LARGE SCALE GENOMIC DNA]</scope>
    <source>
        <strain evidence="11">JCM 13476</strain>
    </source>
</reference>
<dbReference type="Proteomes" id="UP001500791">
    <property type="component" value="Unassembled WGS sequence"/>
</dbReference>
<evidence type="ECO:0000256" key="5">
    <source>
        <dbReference type="ARBA" id="ARBA00022856"/>
    </source>
</evidence>
<feature type="transmembrane region" description="Helical" evidence="8">
    <location>
        <begin position="405"/>
        <end position="428"/>
    </location>
</feature>
<dbReference type="PROSITE" id="PS01022">
    <property type="entry name" value="PTR2_1"/>
    <property type="match status" value="1"/>
</dbReference>
<evidence type="ECO:0000256" key="1">
    <source>
        <dbReference type="ARBA" id="ARBA00004651"/>
    </source>
</evidence>
<dbReference type="Pfam" id="PF00854">
    <property type="entry name" value="PTR2"/>
    <property type="match status" value="1"/>
</dbReference>
<sequence>MSEAQISTALSPDIKGSEVKTVSYGSGRRVFGHPVGLWYLAFTESWERFSYYGMQTLLVLYMVGQLLQPQHIQNVAGFGQFRAILESVYGPLSIQALASAIFGIYTGLVYLTPVMGGWIADRWLGRTRTILLGGILMTLGHFLMAFDVSFLWALLCLAVGTGCFKGNIAVQVGSLYSKGDNARADAFQIFYLAISAGVIASPLICGTLGEVYGWHYGFGAAGVGMAVGLAVYVAGLRHLPKEPQRSKTQMQERVPMTRADWMMLGLLLIMLPVLALALLGNQQIFNAYMIWAQNSYDFALFGRTMPTSWLITFDAVASVAMLALTVLFWRWWSRHRPEPVEITKLVIGAVVTVFAFLLLSFAAQSSGGGKISLWWAVAFHIINSVGFAHLVPVALALYVRMAPQAIGATIVGIFYLHLFAANNLVGWAGTRMETMSAAHFWIWHAVAVGISGALLMILRIPIKASMSKIAES</sequence>
<evidence type="ECO:0000313" key="11">
    <source>
        <dbReference type="Proteomes" id="UP001500791"/>
    </source>
</evidence>
<feature type="transmembrane region" description="Helical" evidence="8">
    <location>
        <begin position="189"/>
        <end position="209"/>
    </location>
</feature>
<feature type="transmembrane region" description="Helical" evidence="8">
    <location>
        <begin position="309"/>
        <end position="330"/>
    </location>
</feature>
<dbReference type="SUPFAM" id="SSF103473">
    <property type="entry name" value="MFS general substrate transporter"/>
    <property type="match status" value="1"/>
</dbReference>
<evidence type="ECO:0000256" key="3">
    <source>
        <dbReference type="ARBA" id="ARBA00022475"/>
    </source>
</evidence>
<dbReference type="Gene3D" id="1.20.1250.20">
    <property type="entry name" value="MFS general substrate transporter like domains"/>
    <property type="match status" value="2"/>
</dbReference>
<dbReference type="InterPro" id="IPR005279">
    <property type="entry name" value="Dipep/tripep_permease"/>
</dbReference>
<proteinExistence type="predicted"/>
<dbReference type="InterPro" id="IPR020846">
    <property type="entry name" value="MFS_dom"/>
</dbReference>
<dbReference type="EMBL" id="BAAAEJ010000008">
    <property type="protein sequence ID" value="GAA0397655.1"/>
    <property type="molecule type" value="Genomic_DNA"/>
</dbReference>
<feature type="transmembrane region" description="Helical" evidence="8">
    <location>
        <begin position="440"/>
        <end position="458"/>
    </location>
</feature>
<feature type="transmembrane region" description="Helical" evidence="8">
    <location>
        <begin position="261"/>
        <end position="279"/>
    </location>
</feature>
<evidence type="ECO:0000259" key="9">
    <source>
        <dbReference type="PROSITE" id="PS50850"/>
    </source>
</evidence>
<dbReference type="InterPro" id="IPR036259">
    <property type="entry name" value="MFS_trans_sf"/>
</dbReference>
<gene>
    <name evidence="10" type="ORF">GCM10009093_25410</name>
</gene>
<evidence type="ECO:0000256" key="6">
    <source>
        <dbReference type="ARBA" id="ARBA00022989"/>
    </source>
</evidence>
<keyword evidence="4 8" id="KW-0812">Transmembrane</keyword>
<keyword evidence="7 8" id="KW-0472">Membrane</keyword>
<dbReference type="InterPro" id="IPR050171">
    <property type="entry name" value="MFS_Transporters"/>
</dbReference>
<dbReference type="InterPro" id="IPR018456">
    <property type="entry name" value="PTR2_symporter_CS"/>
</dbReference>
<feature type="transmembrane region" description="Helical" evidence="8">
    <location>
        <begin position="88"/>
        <end position="111"/>
    </location>
</feature>
<evidence type="ECO:0000256" key="8">
    <source>
        <dbReference type="SAM" id="Phobius"/>
    </source>
</evidence>
<name>A0ABP3ICE7_9CAUL</name>
<evidence type="ECO:0000256" key="7">
    <source>
        <dbReference type="ARBA" id="ARBA00023136"/>
    </source>
</evidence>
<dbReference type="CDD" id="cd17346">
    <property type="entry name" value="MFS_DtpA_like"/>
    <property type="match status" value="1"/>
</dbReference>
<feature type="transmembrane region" description="Helical" evidence="8">
    <location>
        <begin position="123"/>
        <end position="144"/>
    </location>
</feature>
<evidence type="ECO:0000256" key="4">
    <source>
        <dbReference type="ARBA" id="ARBA00022692"/>
    </source>
</evidence>
<feature type="transmembrane region" description="Helical" evidence="8">
    <location>
        <begin position="342"/>
        <end position="361"/>
    </location>
</feature>
<keyword evidence="3" id="KW-1003">Cell membrane</keyword>
<keyword evidence="5" id="KW-0571">Peptide transport</keyword>
<organism evidence="10 11">
    <name type="scientific">Brevundimonas terrae</name>
    <dbReference type="NCBI Taxonomy" id="363631"/>
    <lineage>
        <taxon>Bacteria</taxon>
        <taxon>Pseudomonadati</taxon>
        <taxon>Pseudomonadota</taxon>
        <taxon>Alphaproteobacteria</taxon>
        <taxon>Caulobacterales</taxon>
        <taxon>Caulobacteraceae</taxon>
        <taxon>Brevundimonas</taxon>
    </lineage>
</organism>
<feature type="transmembrane region" description="Helical" evidence="8">
    <location>
        <begin position="373"/>
        <end position="398"/>
    </location>
</feature>
<feature type="transmembrane region" description="Helical" evidence="8">
    <location>
        <begin position="215"/>
        <end position="240"/>
    </location>
</feature>
<feature type="transmembrane region" description="Helical" evidence="8">
    <location>
        <begin position="150"/>
        <end position="168"/>
    </location>
</feature>
<dbReference type="PROSITE" id="PS50850">
    <property type="entry name" value="MFS"/>
    <property type="match status" value="1"/>
</dbReference>
<protein>
    <submittedName>
        <fullName evidence="10">Peptide MFS transporter</fullName>
    </submittedName>
</protein>
<keyword evidence="6 8" id="KW-1133">Transmembrane helix</keyword>
<dbReference type="RefSeq" id="WP_167177785.1">
    <property type="nucleotide sequence ID" value="NZ_BAAAEJ010000008.1"/>
</dbReference>
<keyword evidence="2" id="KW-0813">Transport</keyword>
<accession>A0ABP3ICE7</accession>
<dbReference type="InterPro" id="IPR000109">
    <property type="entry name" value="POT_fam"/>
</dbReference>
<keyword evidence="11" id="KW-1185">Reference proteome</keyword>
<dbReference type="NCBIfam" id="TIGR00924">
    <property type="entry name" value="yjdL_sub1_fam"/>
    <property type="match status" value="1"/>
</dbReference>
<comment type="caution">
    <text evidence="10">The sequence shown here is derived from an EMBL/GenBank/DDBJ whole genome shotgun (WGS) entry which is preliminary data.</text>
</comment>
<evidence type="ECO:0000256" key="2">
    <source>
        <dbReference type="ARBA" id="ARBA00022448"/>
    </source>
</evidence>
<evidence type="ECO:0000313" key="10">
    <source>
        <dbReference type="EMBL" id="GAA0397655.1"/>
    </source>
</evidence>
<feature type="domain" description="Major facilitator superfamily (MFS) profile" evidence="9">
    <location>
        <begin position="57"/>
        <end position="464"/>
    </location>
</feature>
<dbReference type="PANTHER" id="PTHR23517">
    <property type="entry name" value="RESISTANCE PROTEIN MDTM, PUTATIVE-RELATED-RELATED"/>
    <property type="match status" value="1"/>
</dbReference>
<comment type="subcellular location">
    <subcellularLocation>
        <location evidence="1">Cell membrane</location>
        <topology evidence="1">Multi-pass membrane protein</topology>
    </subcellularLocation>
</comment>